<protein>
    <recommendedName>
        <fullName evidence="3">CCHC-type domain-containing protein</fullName>
    </recommendedName>
</protein>
<dbReference type="InterPro" id="IPR036875">
    <property type="entry name" value="Znf_CCHC_sf"/>
</dbReference>
<dbReference type="SUPFAM" id="SSF57756">
    <property type="entry name" value="Retrovirus zinc finger-like domains"/>
    <property type="match status" value="1"/>
</dbReference>
<proteinExistence type="predicted"/>
<evidence type="ECO:0000259" key="3">
    <source>
        <dbReference type="PROSITE" id="PS50158"/>
    </source>
</evidence>
<evidence type="ECO:0000256" key="2">
    <source>
        <dbReference type="SAM" id="MobiDB-lite"/>
    </source>
</evidence>
<feature type="compositionally biased region" description="Low complexity" evidence="2">
    <location>
        <begin position="101"/>
        <end position="121"/>
    </location>
</feature>
<dbReference type="Proteomes" id="UP001610335">
    <property type="component" value="Unassembled WGS sequence"/>
</dbReference>
<keyword evidence="1" id="KW-0863">Zinc-finger</keyword>
<keyword evidence="1" id="KW-0862">Zinc</keyword>
<reference evidence="4 5" key="1">
    <citation type="submission" date="2024-07" db="EMBL/GenBank/DDBJ databases">
        <title>Section-level genome sequencing and comparative genomics of Aspergillus sections Usti and Cavernicolus.</title>
        <authorList>
            <consortium name="Lawrence Berkeley National Laboratory"/>
            <person name="Nybo J.L."/>
            <person name="Vesth T.C."/>
            <person name="Theobald S."/>
            <person name="Frisvad J.C."/>
            <person name="Larsen T.O."/>
            <person name="Kjaerboelling I."/>
            <person name="Rothschild-Mancinelli K."/>
            <person name="Lyhne E.K."/>
            <person name="Kogle M.E."/>
            <person name="Barry K."/>
            <person name="Clum A."/>
            <person name="Na H."/>
            <person name="Ledsgaard L."/>
            <person name="Lin J."/>
            <person name="Lipzen A."/>
            <person name="Kuo A."/>
            <person name="Riley R."/>
            <person name="Mondo S."/>
            <person name="LaButti K."/>
            <person name="Haridas S."/>
            <person name="Pangalinan J."/>
            <person name="Salamov A.A."/>
            <person name="Simmons B.A."/>
            <person name="Magnuson J.K."/>
            <person name="Chen J."/>
            <person name="Drula E."/>
            <person name="Henrissat B."/>
            <person name="Wiebenga A."/>
            <person name="Lubbers R.J."/>
            <person name="Gomes A.C."/>
            <person name="Makela M.R."/>
            <person name="Stajich J."/>
            <person name="Grigoriev I.V."/>
            <person name="Mortensen U.H."/>
            <person name="De vries R.P."/>
            <person name="Baker S.E."/>
            <person name="Andersen M.R."/>
        </authorList>
    </citation>
    <scope>NUCLEOTIDE SEQUENCE [LARGE SCALE GENOMIC DNA]</scope>
    <source>
        <strain evidence="4 5">CBS 600.67</strain>
    </source>
</reference>
<evidence type="ECO:0000313" key="5">
    <source>
        <dbReference type="Proteomes" id="UP001610335"/>
    </source>
</evidence>
<feature type="region of interest" description="Disordered" evidence="2">
    <location>
        <begin position="82"/>
        <end position="129"/>
    </location>
</feature>
<gene>
    <name evidence="4" type="ORF">BDW59DRAFT_155358</name>
</gene>
<sequence>MKAKFRALRYKYRADFLEFYSEFTYLAMEAKIPEEDWREELFERLPDSIAKLALPCFLDDTRTFDEFVTHCSRTTSTIDTIEKNKDARTSARSGTGGGGTPSTSRGGTGTPARTPSTGRTASKTPALDATARSKLFTEGKCFTCQETGHMSRDCPKKPTQAVSQLKILERKENDEEEPEKDAA</sequence>
<accession>A0ABR4H9K3</accession>
<dbReference type="Gene3D" id="4.10.60.10">
    <property type="entry name" value="Zinc finger, CCHC-type"/>
    <property type="match status" value="1"/>
</dbReference>
<evidence type="ECO:0000256" key="1">
    <source>
        <dbReference type="PROSITE-ProRule" id="PRU00047"/>
    </source>
</evidence>
<dbReference type="Pfam" id="PF00098">
    <property type="entry name" value="zf-CCHC"/>
    <property type="match status" value="1"/>
</dbReference>
<dbReference type="InterPro" id="IPR001878">
    <property type="entry name" value="Znf_CCHC"/>
</dbReference>
<keyword evidence="1" id="KW-0479">Metal-binding</keyword>
<dbReference type="EMBL" id="JBFXLS010000195">
    <property type="protein sequence ID" value="KAL2812138.1"/>
    <property type="molecule type" value="Genomic_DNA"/>
</dbReference>
<feature type="domain" description="CCHC-type" evidence="3">
    <location>
        <begin position="140"/>
        <end position="156"/>
    </location>
</feature>
<keyword evidence="5" id="KW-1185">Reference proteome</keyword>
<evidence type="ECO:0000313" key="4">
    <source>
        <dbReference type="EMBL" id="KAL2812138.1"/>
    </source>
</evidence>
<dbReference type="SMART" id="SM00343">
    <property type="entry name" value="ZnF_C2HC"/>
    <property type="match status" value="1"/>
</dbReference>
<organism evidence="4 5">
    <name type="scientific">Aspergillus cavernicola</name>
    <dbReference type="NCBI Taxonomy" id="176166"/>
    <lineage>
        <taxon>Eukaryota</taxon>
        <taxon>Fungi</taxon>
        <taxon>Dikarya</taxon>
        <taxon>Ascomycota</taxon>
        <taxon>Pezizomycotina</taxon>
        <taxon>Eurotiomycetes</taxon>
        <taxon>Eurotiomycetidae</taxon>
        <taxon>Eurotiales</taxon>
        <taxon>Aspergillaceae</taxon>
        <taxon>Aspergillus</taxon>
        <taxon>Aspergillus subgen. Nidulantes</taxon>
    </lineage>
</organism>
<comment type="caution">
    <text evidence="4">The sequence shown here is derived from an EMBL/GenBank/DDBJ whole genome shotgun (WGS) entry which is preliminary data.</text>
</comment>
<dbReference type="PROSITE" id="PS50158">
    <property type="entry name" value="ZF_CCHC"/>
    <property type="match status" value="1"/>
</dbReference>
<name>A0ABR4H9K3_9EURO</name>